<dbReference type="eggNOG" id="COG0810">
    <property type="taxonomic scope" value="Bacteria"/>
</dbReference>
<sequence>MLRALLISIALHLAILLSPALPYGAERQCCSSKKTLLRGSLRQSPSAGEAFVAQDSSLAPQGTLFSSGGGRHSALRGKSKSSVEQRPASLPIAASPLSSLQGGHDAGAAILAEAQALASEGALEYRLNVAREARKFKRYPLIARERGWEGVVVVAVSMALVSARPVVSLERSSGYDVLDRQALEMMAEAVTQAPLPVGMQGRKFGISLPVEYRLAE</sequence>
<evidence type="ECO:0000256" key="1">
    <source>
        <dbReference type="ARBA" id="ARBA00004167"/>
    </source>
</evidence>
<accession>Q47I55</accession>
<organism evidence="7">
    <name type="scientific">Dechloromonas aromatica (strain RCB)</name>
    <dbReference type="NCBI Taxonomy" id="159087"/>
    <lineage>
        <taxon>Bacteria</taxon>
        <taxon>Pseudomonadati</taxon>
        <taxon>Pseudomonadota</taxon>
        <taxon>Betaproteobacteria</taxon>
        <taxon>Rhodocyclales</taxon>
        <taxon>Azonexaceae</taxon>
        <taxon>Dechloromonas</taxon>
    </lineage>
</organism>
<dbReference type="NCBIfam" id="TIGR01352">
    <property type="entry name" value="tonB_Cterm"/>
    <property type="match status" value="1"/>
</dbReference>
<dbReference type="GO" id="GO:0055085">
    <property type="term" value="P:transmembrane transport"/>
    <property type="evidence" value="ECO:0007669"/>
    <property type="project" value="InterPro"/>
</dbReference>
<gene>
    <name evidence="7" type="ordered locus">Daro_0720</name>
</gene>
<evidence type="ECO:0000256" key="3">
    <source>
        <dbReference type="ARBA" id="ARBA00022989"/>
    </source>
</evidence>
<feature type="region of interest" description="Disordered" evidence="5">
    <location>
        <begin position="65"/>
        <end position="86"/>
    </location>
</feature>
<evidence type="ECO:0000313" key="7">
    <source>
        <dbReference type="EMBL" id="AAZ45476.1"/>
    </source>
</evidence>
<name>Q47I55_DECAR</name>
<evidence type="ECO:0000256" key="4">
    <source>
        <dbReference type="ARBA" id="ARBA00023136"/>
    </source>
</evidence>
<evidence type="ECO:0000256" key="5">
    <source>
        <dbReference type="SAM" id="MobiDB-lite"/>
    </source>
</evidence>
<dbReference type="OrthoDB" id="8563545at2"/>
<keyword evidence="3" id="KW-1133">Transmembrane helix</keyword>
<dbReference type="EMBL" id="CP000089">
    <property type="protein sequence ID" value="AAZ45476.1"/>
    <property type="molecule type" value="Genomic_DNA"/>
</dbReference>
<comment type="subcellular location">
    <subcellularLocation>
        <location evidence="1">Membrane</location>
        <topology evidence="1">Single-pass membrane protein</topology>
    </subcellularLocation>
</comment>
<feature type="domain" description="TonB C-terminal" evidence="6">
    <location>
        <begin position="124"/>
        <end position="216"/>
    </location>
</feature>
<keyword evidence="4" id="KW-0472">Membrane</keyword>
<dbReference type="AlphaFoldDB" id="Q47I55"/>
<keyword evidence="2" id="KW-0812">Transmembrane</keyword>
<protein>
    <submittedName>
        <fullName evidence="7">TonB, C-terminal</fullName>
    </submittedName>
</protein>
<dbReference type="Pfam" id="PF03544">
    <property type="entry name" value="TonB_C"/>
    <property type="match status" value="1"/>
</dbReference>
<dbReference type="STRING" id="159087.Daro_0720"/>
<dbReference type="KEGG" id="dar:Daro_0720"/>
<proteinExistence type="predicted"/>
<dbReference type="PROSITE" id="PS52015">
    <property type="entry name" value="TONB_CTD"/>
    <property type="match status" value="1"/>
</dbReference>
<dbReference type="SUPFAM" id="SSF74653">
    <property type="entry name" value="TolA/TonB C-terminal domain"/>
    <property type="match status" value="1"/>
</dbReference>
<dbReference type="HOGENOM" id="CLU_1275947_0_0_4"/>
<dbReference type="InterPro" id="IPR037682">
    <property type="entry name" value="TonB_C"/>
</dbReference>
<dbReference type="Gene3D" id="3.30.1150.10">
    <property type="match status" value="1"/>
</dbReference>
<dbReference type="InterPro" id="IPR006260">
    <property type="entry name" value="TonB/TolA_C"/>
</dbReference>
<evidence type="ECO:0000259" key="6">
    <source>
        <dbReference type="PROSITE" id="PS52015"/>
    </source>
</evidence>
<dbReference type="GO" id="GO:0016020">
    <property type="term" value="C:membrane"/>
    <property type="evidence" value="ECO:0007669"/>
    <property type="project" value="UniProtKB-SubCell"/>
</dbReference>
<reference evidence="7" key="1">
    <citation type="submission" date="2005-08" db="EMBL/GenBank/DDBJ databases">
        <title>Complete sequence of Dechloromonas aromatica RCB.</title>
        <authorList>
            <person name="Salinero K.K."/>
            <person name="Copeland A."/>
            <person name="Lucas S."/>
            <person name="Lapidus A."/>
            <person name="Barry K."/>
            <person name="Detter J.C."/>
            <person name="Glavina T."/>
            <person name="Hammon N."/>
            <person name="Israni S."/>
            <person name="Pitluck S."/>
            <person name="Di Bartolo G."/>
            <person name="Trong S."/>
            <person name="Schmutz J."/>
            <person name="Larimer F."/>
            <person name="Land M."/>
            <person name="Ivanova N."/>
            <person name="Richardson P."/>
        </authorList>
    </citation>
    <scope>NUCLEOTIDE SEQUENCE</scope>
    <source>
        <strain evidence="7">RCB</strain>
    </source>
</reference>
<evidence type="ECO:0000256" key="2">
    <source>
        <dbReference type="ARBA" id="ARBA00022692"/>
    </source>
</evidence>